<feature type="domain" description="Helicase ATP-binding" evidence="9">
    <location>
        <begin position="270"/>
        <end position="570"/>
    </location>
</feature>
<dbReference type="InterPro" id="IPR014001">
    <property type="entry name" value="Helicase_ATP-bd"/>
</dbReference>
<dbReference type="GO" id="GO:0003723">
    <property type="term" value="F:RNA binding"/>
    <property type="evidence" value="ECO:0007669"/>
    <property type="project" value="UniProtKB-KW"/>
</dbReference>
<evidence type="ECO:0000256" key="7">
    <source>
        <dbReference type="ARBA" id="ARBA00047984"/>
    </source>
</evidence>
<feature type="region of interest" description="Disordered" evidence="8">
    <location>
        <begin position="427"/>
        <end position="456"/>
    </location>
</feature>
<keyword evidence="3" id="KW-0378">Hydrolase</keyword>
<dbReference type="Proteomes" id="UP001295794">
    <property type="component" value="Unassembled WGS sequence"/>
</dbReference>
<feature type="region of interest" description="Disordered" evidence="8">
    <location>
        <begin position="29"/>
        <end position="179"/>
    </location>
</feature>
<reference evidence="11" key="1">
    <citation type="submission" date="2023-11" db="EMBL/GenBank/DDBJ databases">
        <authorList>
            <person name="De Vega J J."/>
            <person name="De Vega J J."/>
        </authorList>
    </citation>
    <scope>NUCLEOTIDE SEQUENCE</scope>
</reference>
<dbReference type="InterPro" id="IPR027417">
    <property type="entry name" value="P-loop_NTPase"/>
</dbReference>
<keyword evidence="2" id="KW-0547">Nucleotide-binding</keyword>
<feature type="compositionally biased region" description="Basic and acidic residues" evidence="8">
    <location>
        <begin position="434"/>
        <end position="443"/>
    </location>
</feature>
<dbReference type="PANTHER" id="PTHR47959">
    <property type="entry name" value="ATP-DEPENDENT RNA HELICASE RHLE-RELATED"/>
    <property type="match status" value="1"/>
</dbReference>
<evidence type="ECO:0000256" key="4">
    <source>
        <dbReference type="ARBA" id="ARBA00022806"/>
    </source>
</evidence>
<accession>A0AAD2GS82</accession>
<evidence type="ECO:0000256" key="6">
    <source>
        <dbReference type="ARBA" id="ARBA00022884"/>
    </source>
</evidence>
<keyword evidence="12" id="KW-1185">Reference proteome</keyword>
<dbReference type="GO" id="GO:0016787">
    <property type="term" value="F:hydrolase activity"/>
    <property type="evidence" value="ECO:0007669"/>
    <property type="project" value="UniProtKB-KW"/>
</dbReference>
<feature type="compositionally biased region" description="Basic and acidic residues" evidence="8">
    <location>
        <begin position="79"/>
        <end position="88"/>
    </location>
</feature>
<dbReference type="EMBL" id="CAVNYO010000010">
    <property type="protein sequence ID" value="CAK5262155.1"/>
    <property type="molecule type" value="Genomic_DNA"/>
</dbReference>
<evidence type="ECO:0000256" key="3">
    <source>
        <dbReference type="ARBA" id="ARBA00022801"/>
    </source>
</evidence>
<dbReference type="Gene3D" id="3.40.50.300">
    <property type="entry name" value="P-loop containing nucleotide triphosphate hydrolases"/>
    <property type="match status" value="2"/>
</dbReference>
<gene>
    <name evidence="11" type="ORF">MYCIT1_LOCUS645</name>
</gene>
<comment type="catalytic activity">
    <reaction evidence="7">
        <text>ATP + H2O = ADP + phosphate + H(+)</text>
        <dbReference type="Rhea" id="RHEA:13065"/>
        <dbReference type="ChEBI" id="CHEBI:15377"/>
        <dbReference type="ChEBI" id="CHEBI:15378"/>
        <dbReference type="ChEBI" id="CHEBI:30616"/>
        <dbReference type="ChEBI" id="CHEBI:43474"/>
        <dbReference type="ChEBI" id="CHEBI:456216"/>
        <dbReference type="EC" id="3.6.4.13"/>
    </reaction>
</comment>
<dbReference type="EC" id="3.6.4.13" evidence="1"/>
<proteinExistence type="predicted"/>
<feature type="compositionally biased region" description="Polar residues" evidence="8">
    <location>
        <begin position="101"/>
        <end position="115"/>
    </location>
</feature>
<evidence type="ECO:0000259" key="10">
    <source>
        <dbReference type="PROSITE" id="PS51194"/>
    </source>
</evidence>
<keyword evidence="5" id="KW-0067">ATP-binding</keyword>
<dbReference type="PANTHER" id="PTHR47959:SF1">
    <property type="entry name" value="ATP-DEPENDENT RNA HELICASE DBPA"/>
    <property type="match status" value="1"/>
</dbReference>
<comment type="caution">
    <text evidence="11">The sequence shown here is derived from an EMBL/GenBank/DDBJ whole genome shotgun (WGS) entry which is preliminary data.</text>
</comment>
<dbReference type="AlphaFoldDB" id="A0AAD2GS82"/>
<organism evidence="11 12">
    <name type="scientific">Mycena citricolor</name>
    <dbReference type="NCBI Taxonomy" id="2018698"/>
    <lineage>
        <taxon>Eukaryota</taxon>
        <taxon>Fungi</taxon>
        <taxon>Dikarya</taxon>
        <taxon>Basidiomycota</taxon>
        <taxon>Agaricomycotina</taxon>
        <taxon>Agaricomycetes</taxon>
        <taxon>Agaricomycetidae</taxon>
        <taxon>Agaricales</taxon>
        <taxon>Marasmiineae</taxon>
        <taxon>Mycenaceae</taxon>
        <taxon>Mycena</taxon>
    </lineage>
</organism>
<dbReference type="PROSITE" id="PS51192">
    <property type="entry name" value="HELICASE_ATP_BIND_1"/>
    <property type="match status" value="1"/>
</dbReference>
<evidence type="ECO:0000313" key="12">
    <source>
        <dbReference type="Proteomes" id="UP001295794"/>
    </source>
</evidence>
<dbReference type="GO" id="GO:0005829">
    <property type="term" value="C:cytosol"/>
    <property type="evidence" value="ECO:0007669"/>
    <property type="project" value="TreeGrafter"/>
</dbReference>
<dbReference type="GO" id="GO:0003724">
    <property type="term" value="F:RNA helicase activity"/>
    <property type="evidence" value="ECO:0007669"/>
    <property type="project" value="UniProtKB-EC"/>
</dbReference>
<dbReference type="GO" id="GO:0005524">
    <property type="term" value="F:ATP binding"/>
    <property type="evidence" value="ECO:0007669"/>
    <property type="project" value="UniProtKB-KW"/>
</dbReference>
<evidence type="ECO:0000313" key="11">
    <source>
        <dbReference type="EMBL" id="CAK5262155.1"/>
    </source>
</evidence>
<protein>
    <recommendedName>
        <fullName evidence="1">RNA helicase</fullName>
        <ecNumber evidence="1">3.6.4.13</ecNumber>
    </recommendedName>
</protein>
<evidence type="ECO:0000256" key="8">
    <source>
        <dbReference type="SAM" id="MobiDB-lite"/>
    </source>
</evidence>
<dbReference type="Pfam" id="PF00270">
    <property type="entry name" value="DEAD"/>
    <property type="match status" value="1"/>
</dbReference>
<sequence>MLLHLHECKCPFRVRNVLFHSSAVNLVRRDTGSTAQRRPQRPAFTRDSRPDSFQSQGQQLEYDARSPIRQYPRPWTGRDQSRQGKWDNEMGSSHAPGRGSYSRTYGGESSRQRWSSPPFRQRSDEEWDEDLHRDPIPTLKNRNAPMIIPSDAAAPRPSHPRRTTSRREPDEPPAFYNPPEYLSHAGVPIIVKADSKTGSKSYSDAMSEKHDVPRRFTSPPLLPGLHQCLNDVLGGGNLPPTPIQALSLKWVLQPWTPPLESSDSLVPATDSAAHEYSEYLLASETGSGKTFAYLLPLLQSLKLSEPVYSARMSSLKTVPSGPRALVLAPTHELARQLSSAAKSLVHDIKLRVKCVSRANIDGASIAKTNSASRMKAELLAASAQADSQFSVLKKELSTSAPADVLVGTPMKIMEMVFGRGWDREVQLGGGASESDTKPGERGPRLRRGRDNVPGFGQWKSRPELDLSQIEWVVVDEADVLFDSDFQETTRMLLAEISKARGQEVAFTPLPIDLLATSKAVPHASKALATKAKSPAANPLNYPFNFLLTSATIPAGLSTYLSTYHPRMQRLISPNLHMLPKSLQIEHVPWTGGNKLSDIERRLRQVWADDAGQGRGPAPGSTGDMSKVLVFCNRNTKVEALGTFLEEKGIKTITLSSSSENRSRGSNKHLLGFLKPEAQKRAVPADETELETKAIAKVTPVLNDPMNVPHVMITTSLLSRGLDFSPLIEHVFIVESPRNMIDFLHRAGRTGRAGSRGTVVVFGKSKGRGSQQTRDLKTRLRAIRA</sequence>
<dbReference type="InterPro" id="IPR050079">
    <property type="entry name" value="DEAD_box_RNA_helicase"/>
</dbReference>
<keyword evidence="4" id="KW-0347">Helicase</keyword>
<evidence type="ECO:0000256" key="2">
    <source>
        <dbReference type="ARBA" id="ARBA00022741"/>
    </source>
</evidence>
<dbReference type="SMART" id="SM00487">
    <property type="entry name" value="DEXDc"/>
    <property type="match status" value="1"/>
</dbReference>
<dbReference type="InterPro" id="IPR001650">
    <property type="entry name" value="Helicase_C-like"/>
</dbReference>
<evidence type="ECO:0000256" key="5">
    <source>
        <dbReference type="ARBA" id="ARBA00022840"/>
    </source>
</evidence>
<evidence type="ECO:0000256" key="1">
    <source>
        <dbReference type="ARBA" id="ARBA00012552"/>
    </source>
</evidence>
<name>A0AAD2GS82_9AGAR</name>
<feature type="domain" description="Helicase C-terminal" evidence="10">
    <location>
        <begin position="597"/>
        <end position="784"/>
    </location>
</feature>
<keyword evidence="6" id="KW-0694">RNA-binding</keyword>
<evidence type="ECO:0000259" key="9">
    <source>
        <dbReference type="PROSITE" id="PS51192"/>
    </source>
</evidence>
<dbReference type="PROSITE" id="PS51194">
    <property type="entry name" value="HELICASE_CTER"/>
    <property type="match status" value="1"/>
</dbReference>
<dbReference type="SMART" id="SM00490">
    <property type="entry name" value="HELICc"/>
    <property type="match status" value="1"/>
</dbReference>
<dbReference type="SUPFAM" id="SSF52540">
    <property type="entry name" value="P-loop containing nucleoside triphosphate hydrolases"/>
    <property type="match status" value="1"/>
</dbReference>
<dbReference type="Pfam" id="PF00271">
    <property type="entry name" value="Helicase_C"/>
    <property type="match status" value="1"/>
</dbReference>
<dbReference type="InterPro" id="IPR011545">
    <property type="entry name" value="DEAD/DEAH_box_helicase_dom"/>
</dbReference>